<dbReference type="Proteomes" id="UP000011096">
    <property type="component" value="Unassembled WGS sequence"/>
</dbReference>
<gene>
    <name evidence="1" type="ORF">CGGC5_v005995</name>
</gene>
<dbReference type="AlphaFoldDB" id="A0A7J6J853"/>
<dbReference type="GeneID" id="43617590"/>
<dbReference type="EMBL" id="ANPB02000003">
    <property type="protein sequence ID" value="KAF4486198.1"/>
    <property type="molecule type" value="Genomic_DNA"/>
</dbReference>
<name>A0A7J6J853_COLFN</name>
<sequence length="188" mass="21356">MSARQLISRVTRPITLPPRTQPIITSRGIHATPISAANVQRPANDSYLVPAAPTAAELDTMMNNLQKGEAHPVVVYSALKAYEAAFNADKQKILDGFRQQRIEIRESHDAIDRVLNKLQRLHNRVYYWDDRIDDWMAKMDATPVPERFDFRRVLQAGLWMLSGGTAVSAVVKRPPIFPVLERLLFLQL</sequence>
<evidence type="ECO:0000313" key="1">
    <source>
        <dbReference type="EMBL" id="KAF4486198.1"/>
    </source>
</evidence>
<reference evidence="1 2" key="1">
    <citation type="submission" date="2012-08" db="EMBL/GenBank/DDBJ databases">
        <authorList>
            <person name="Gan P.H.P."/>
            <person name="Ikeda K."/>
            <person name="Irieda H."/>
            <person name="Narusaka M."/>
            <person name="O'Connell R.J."/>
            <person name="Narusaka Y."/>
            <person name="Takano Y."/>
            <person name="Kubo Y."/>
            <person name="Shirasu K."/>
        </authorList>
    </citation>
    <scope>NUCLEOTIDE SEQUENCE [LARGE SCALE GENOMIC DNA]</scope>
    <source>
        <strain evidence="1 2">Nara gc5</strain>
    </source>
</reference>
<organism evidence="1 2">
    <name type="scientific">Colletotrichum fructicola (strain Nara gc5)</name>
    <name type="common">Anthracnose fungus</name>
    <name type="synonym">Colletotrichum gloeosporioides (strain Nara gc5)</name>
    <dbReference type="NCBI Taxonomy" id="1213859"/>
    <lineage>
        <taxon>Eukaryota</taxon>
        <taxon>Fungi</taxon>
        <taxon>Dikarya</taxon>
        <taxon>Ascomycota</taxon>
        <taxon>Pezizomycotina</taxon>
        <taxon>Sordariomycetes</taxon>
        <taxon>Hypocreomycetidae</taxon>
        <taxon>Glomerellales</taxon>
        <taxon>Glomerellaceae</taxon>
        <taxon>Colletotrichum</taxon>
        <taxon>Colletotrichum gloeosporioides species complex</taxon>
    </lineage>
</organism>
<accession>A0A7J6J853</accession>
<protein>
    <submittedName>
        <fullName evidence="1">Uncharacterized protein</fullName>
    </submittedName>
</protein>
<comment type="caution">
    <text evidence="1">The sequence shown here is derived from an EMBL/GenBank/DDBJ whole genome shotgun (WGS) entry which is preliminary data.</text>
</comment>
<dbReference type="RefSeq" id="XP_031887320.2">
    <property type="nucleotide sequence ID" value="XM_032033559.2"/>
</dbReference>
<dbReference type="OrthoDB" id="4800305at2759"/>
<evidence type="ECO:0000313" key="2">
    <source>
        <dbReference type="Proteomes" id="UP000011096"/>
    </source>
</evidence>
<keyword evidence="2" id="KW-1185">Reference proteome</keyword>
<dbReference type="InParanoid" id="A0A7J6J853"/>
<proteinExistence type="predicted"/>
<reference evidence="1 2" key="2">
    <citation type="submission" date="2020-04" db="EMBL/GenBank/DDBJ databases">
        <title>Genome sequencing and assembly of multiple isolates from the Colletotrichum gloeosporioides species complex.</title>
        <authorList>
            <person name="Gan P."/>
            <person name="Shirasu K."/>
        </authorList>
    </citation>
    <scope>NUCLEOTIDE SEQUENCE [LARGE SCALE GENOMIC DNA]</scope>
    <source>
        <strain evidence="1 2">Nara gc5</strain>
    </source>
</reference>